<dbReference type="Proteomes" id="UP000185494">
    <property type="component" value="Chromosome 1"/>
</dbReference>
<evidence type="ECO:0000313" key="4">
    <source>
        <dbReference type="EMBL" id="APT58507.1"/>
    </source>
</evidence>
<dbReference type="InterPro" id="IPR011048">
    <property type="entry name" value="Haem_d1_sf"/>
</dbReference>
<reference evidence="4 5" key="1">
    <citation type="submission" date="2016-05" db="EMBL/GenBank/DDBJ databases">
        <title>Complete Genome and Methylome Analysis of Psychrotrophic Bacterial Isolates from Antarctic Lake Untersee.</title>
        <authorList>
            <person name="Fomenkov A."/>
            <person name="Akimov V.N."/>
            <person name="Vasilyeva L.V."/>
            <person name="Andersen D."/>
            <person name="Vincze T."/>
            <person name="Roberts R.J."/>
        </authorList>
    </citation>
    <scope>NUCLEOTIDE SEQUENCE [LARGE SCALE GENOMIC DNA]</scope>
    <source>
        <strain evidence="4 5">U14-5</strain>
    </source>
</reference>
<feature type="signal peptide" evidence="3">
    <location>
        <begin position="1"/>
        <end position="27"/>
    </location>
</feature>
<proteinExistence type="inferred from homology"/>
<evidence type="ECO:0008006" key="6">
    <source>
        <dbReference type="Google" id="ProtNLM"/>
    </source>
</evidence>
<dbReference type="InterPro" id="IPR015943">
    <property type="entry name" value="WD40/YVTN_repeat-like_dom_sf"/>
</dbReference>
<organism evidence="4 5">
    <name type="scientific">Roseomonas gilardii</name>
    <dbReference type="NCBI Taxonomy" id="257708"/>
    <lineage>
        <taxon>Bacteria</taxon>
        <taxon>Pseudomonadati</taxon>
        <taxon>Pseudomonadota</taxon>
        <taxon>Alphaproteobacteria</taxon>
        <taxon>Acetobacterales</taxon>
        <taxon>Roseomonadaceae</taxon>
        <taxon>Roseomonas</taxon>
    </lineage>
</organism>
<protein>
    <recommendedName>
        <fullName evidence="6">6-phosphogluconolactonase</fullName>
    </recommendedName>
</protein>
<dbReference type="Gene3D" id="2.130.10.10">
    <property type="entry name" value="YVTN repeat-like/Quinoprotein amine dehydrogenase"/>
    <property type="match status" value="1"/>
</dbReference>
<dbReference type="EMBL" id="CP015583">
    <property type="protein sequence ID" value="APT58507.1"/>
    <property type="molecule type" value="Genomic_DNA"/>
</dbReference>
<gene>
    <name evidence="4" type="ORF">RGI145_16710</name>
</gene>
<keyword evidence="3" id="KW-0732">Signal</keyword>
<dbReference type="eggNOG" id="COG2706">
    <property type="taxonomic scope" value="Bacteria"/>
</dbReference>
<feature type="chain" id="PRO_5012159714" description="6-phosphogluconolactonase" evidence="3">
    <location>
        <begin position="28"/>
        <end position="398"/>
    </location>
</feature>
<dbReference type="InterPro" id="IPR019405">
    <property type="entry name" value="Lactonase_7-beta_prop"/>
</dbReference>
<comment type="similarity">
    <text evidence="1">Belongs to the cycloisomerase 2 family.</text>
</comment>
<dbReference type="InterPro" id="IPR050282">
    <property type="entry name" value="Cycloisomerase_2"/>
</dbReference>
<evidence type="ECO:0000256" key="2">
    <source>
        <dbReference type="ARBA" id="ARBA00022526"/>
    </source>
</evidence>
<dbReference type="GO" id="GO:0017057">
    <property type="term" value="F:6-phosphogluconolactonase activity"/>
    <property type="evidence" value="ECO:0007669"/>
    <property type="project" value="TreeGrafter"/>
</dbReference>
<evidence type="ECO:0000256" key="3">
    <source>
        <dbReference type="SAM" id="SignalP"/>
    </source>
</evidence>
<dbReference type="AlphaFoldDB" id="A0A1L7AI95"/>
<keyword evidence="2" id="KW-0313">Glucose metabolism</keyword>
<dbReference type="STRING" id="257708.RGI145_16710"/>
<dbReference type="Pfam" id="PF10282">
    <property type="entry name" value="Lactonase"/>
    <property type="match status" value="1"/>
</dbReference>
<dbReference type="GO" id="GO:0006006">
    <property type="term" value="P:glucose metabolic process"/>
    <property type="evidence" value="ECO:0007669"/>
    <property type="project" value="UniProtKB-KW"/>
</dbReference>
<name>A0A1L7AI95_9PROT</name>
<keyword evidence="2" id="KW-0119">Carbohydrate metabolism</keyword>
<dbReference type="SUPFAM" id="SSF51004">
    <property type="entry name" value="C-terminal (heme d1) domain of cytochrome cd1-nitrite reductase"/>
    <property type="match status" value="1"/>
</dbReference>
<accession>A0A1L7AI95</accession>
<dbReference type="PANTHER" id="PTHR30344">
    <property type="entry name" value="6-PHOSPHOGLUCONOLACTONASE-RELATED"/>
    <property type="match status" value="1"/>
</dbReference>
<dbReference type="PANTHER" id="PTHR30344:SF1">
    <property type="entry name" value="6-PHOSPHOGLUCONOLACTONASE"/>
    <property type="match status" value="1"/>
</dbReference>
<dbReference type="KEGG" id="rgi:RGI145_16710"/>
<evidence type="ECO:0000313" key="5">
    <source>
        <dbReference type="Proteomes" id="UP000185494"/>
    </source>
</evidence>
<evidence type="ECO:0000256" key="1">
    <source>
        <dbReference type="ARBA" id="ARBA00005564"/>
    </source>
</evidence>
<sequence>MGRDLRRCHPMMSRRANILLLSAGLLAGGVPSPRAQDAGGTLVYIGTHGGSGPGEGIFLARLDPATGALAGPVLAARIERPTWQVSDPERSVLYSVSETGNDGKSQAGVQSFSIDVPTGRLTPLSRVDSGGGGATHLAYGAGSGTLFVANYGDGRVSAIPVLADGSLAGLRSVQAHAGSGPHRRQKGPHAHAAVVDPGGNFLLVPDLGADRIFIHRLDPATGALSPDGPAAEVLPPGSGPRHLVFSPDGRFAFVNTELTGEVHVYRWDAREGRLTLLSRTDIDPPGGTERSSAEIAISGDGSFLYVSSRASDSLVAYAVDGMSGALSEVQRVPAGGHSPWSFAIDPSGRWMLVANEASGTVTQFAVDAVSGRLTGTANSLTVPKPVSFAFYPPKETAR</sequence>